<reference evidence="5" key="1">
    <citation type="submission" date="2022-11" db="EMBL/GenBank/DDBJ databases">
        <title>Biodiversity and phylogenetic relationships of bacteria.</title>
        <authorList>
            <person name="Machado R.A.R."/>
            <person name="Bhat A."/>
            <person name="Loulou A."/>
            <person name="Kallel S."/>
        </authorList>
    </citation>
    <scope>NUCLEOTIDE SEQUENCE</scope>
    <source>
        <strain evidence="5">K-TC2</strain>
    </source>
</reference>
<accession>A0A9X3IKT6</accession>
<evidence type="ECO:0000259" key="4">
    <source>
        <dbReference type="PROSITE" id="PS50949"/>
    </source>
</evidence>
<evidence type="ECO:0000313" key="5">
    <source>
        <dbReference type="EMBL" id="MCX5569959.1"/>
    </source>
</evidence>
<dbReference type="Gene3D" id="1.20.120.530">
    <property type="entry name" value="GntR ligand-binding domain-like"/>
    <property type="match status" value="1"/>
</dbReference>
<dbReference type="AlphaFoldDB" id="A0A9X3IKT6"/>
<dbReference type="SMART" id="SM00345">
    <property type="entry name" value="HTH_GNTR"/>
    <property type="match status" value="1"/>
</dbReference>
<dbReference type="EMBL" id="JAPKNK010000004">
    <property type="protein sequence ID" value="MCX5569959.1"/>
    <property type="molecule type" value="Genomic_DNA"/>
</dbReference>
<protein>
    <submittedName>
        <fullName evidence="5">GntR family transcriptional regulator</fullName>
    </submittedName>
</protein>
<evidence type="ECO:0000256" key="1">
    <source>
        <dbReference type="ARBA" id="ARBA00023015"/>
    </source>
</evidence>
<sequence>MGTTDLDLPGVGVRPRKGLQHKTIASAVAGEMRNRILSGRLAAGAQLRQDALAEEFDVSRIPVREALMQLEAEGLVIIQPHRGAVVSELSLDEIREVFELRAQLEPRLLRASAPHLSEADFDLLRAIGPRYAALQAAGDMAGCAELNTAFHLGLYRHARKPRTLKIVSQLLQDSDRHTRLQLSYDFRLDRSGEDHARIIALCVEKKFGEACLTMRRHILKAAETLQDSIASLRKG</sequence>
<dbReference type="InterPro" id="IPR000524">
    <property type="entry name" value="Tscrpt_reg_HTH_GntR"/>
</dbReference>
<dbReference type="Pfam" id="PF07729">
    <property type="entry name" value="FCD"/>
    <property type="match status" value="1"/>
</dbReference>
<dbReference type="Pfam" id="PF00392">
    <property type="entry name" value="GntR"/>
    <property type="match status" value="1"/>
</dbReference>
<gene>
    <name evidence="5" type="ORF">OSH07_12200</name>
</gene>
<dbReference type="PRINTS" id="PR00035">
    <property type="entry name" value="HTHGNTR"/>
</dbReference>
<dbReference type="InterPro" id="IPR036390">
    <property type="entry name" value="WH_DNA-bd_sf"/>
</dbReference>
<organism evidence="5 6">
    <name type="scientific">Kaistia nematophila</name>
    <dbReference type="NCBI Taxonomy" id="2994654"/>
    <lineage>
        <taxon>Bacteria</taxon>
        <taxon>Pseudomonadati</taxon>
        <taxon>Pseudomonadota</taxon>
        <taxon>Alphaproteobacteria</taxon>
        <taxon>Hyphomicrobiales</taxon>
        <taxon>Kaistiaceae</taxon>
        <taxon>Kaistia</taxon>
    </lineage>
</organism>
<dbReference type="PANTHER" id="PTHR43537">
    <property type="entry name" value="TRANSCRIPTIONAL REGULATOR, GNTR FAMILY"/>
    <property type="match status" value="1"/>
</dbReference>
<name>A0A9X3IKT6_9HYPH</name>
<keyword evidence="1" id="KW-0805">Transcription regulation</keyword>
<comment type="caution">
    <text evidence="5">The sequence shown here is derived from an EMBL/GenBank/DDBJ whole genome shotgun (WGS) entry which is preliminary data.</text>
</comment>
<dbReference type="GO" id="GO:0003700">
    <property type="term" value="F:DNA-binding transcription factor activity"/>
    <property type="evidence" value="ECO:0007669"/>
    <property type="project" value="InterPro"/>
</dbReference>
<dbReference type="InterPro" id="IPR036388">
    <property type="entry name" value="WH-like_DNA-bd_sf"/>
</dbReference>
<dbReference type="PROSITE" id="PS50949">
    <property type="entry name" value="HTH_GNTR"/>
    <property type="match status" value="1"/>
</dbReference>
<dbReference type="SUPFAM" id="SSF48008">
    <property type="entry name" value="GntR ligand-binding domain-like"/>
    <property type="match status" value="1"/>
</dbReference>
<dbReference type="InterPro" id="IPR008920">
    <property type="entry name" value="TF_FadR/GntR_C"/>
</dbReference>
<feature type="domain" description="HTH gntR-type" evidence="4">
    <location>
        <begin position="22"/>
        <end position="89"/>
    </location>
</feature>
<evidence type="ECO:0000313" key="6">
    <source>
        <dbReference type="Proteomes" id="UP001144805"/>
    </source>
</evidence>
<dbReference type="Gene3D" id="1.10.10.10">
    <property type="entry name" value="Winged helix-like DNA-binding domain superfamily/Winged helix DNA-binding domain"/>
    <property type="match status" value="1"/>
</dbReference>
<dbReference type="PANTHER" id="PTHR43537:SF41">
    <property type="entry name" value="TRANSCRIPTIONAL REGULATORY PROTEIN"/>
    <property type="match status" value="1"/>
</dbReference>
<dbReference type="InterPro" id="IPR011711">
    <property type="entry name" value="GntR_C"/>
</dbReference>
<dbReference type="SMART" id="SM00895">
    <property type="entry name" value="FCD"/>
    <property type="match status" value="1"/>
</dbReference>
<evidence type="ECO:0000256" key="3">
    <source>
        <dbReference type="ARBA" id="ARBA00023163"/>
    </source>
</evidence>
<evidence type="ECO:0000256" key="2">
    <source>
        <dbReference type="ARBA" id="ARBA00023125"/>
    </source>
</evidence>
<dbReference type="Proteomes" id="UP001144805">
    <property type="component" value="Unassembled WGS sequence"/>
</dbReference>
<dbReference type="SUPFAM" id="SSF46785">
    <property type="entry name" value="Winged helix' DNA-binding domain"/>
    <property type="match status" value="1"/>
</dbReference>
<dbReference type="RefSeq" id="WP_266338926.1">
    <property type="nucleotide sequence ID" value="NZ_JAPKNK010000004.1"/>
</dbReference>
<keyword evidence="3" id="KW-0804">Transcription</keyword>
<dbReference type="CDD" id="cd07377">
    <property type="entry name" value="WHTH_GntR"/>
    <property type="match status" value="1"/>
</dbReference>
<keyword evidence="6" id="KW-1185">Reference proteome</keyword>
<dbReference type="GO" id="GO:0003677">
    <property type="term" value="F:DNA binding"/>
    <property type="evidence" value="ECO:0007669"/>
    <property type="project" value="UniProtKB-KW"/>
</dbReference>
<keyword evidence="2" id="KW-0238">DNA-binding</keyword>
<proteinExistence type="predicted"/>